<dbReference type="OrthoDB" id="5505971at2"/>
<keyword evidence="2" id="KW-0732">Signal</keyword>
<proteinExistence type="predicted"/>
<evidence type="ECO:0000313" key="3">
    <source>
        <dbReference type="EMBL" id="AEJ20373.1"/>
    </source>
</evidence>
<dbReference type="AlphaFoldDB" id="F8F347"/>
<feature type="chain" id="PRO_5003376669" description="DUF5723 domain-containing protein" evidence="2">
    <location>
        <begin position="20"/>
        <end position="378"/>
    </location>
</feature>
<dbReference type="InterPro" id="IPR058093">
    <property type="entry name" value="LA_2272-like"/>
</dbReference>
<feature type="signal peptide" evidence="2">
    <location>
        <begin position="1"/>
        <end position="19"/>
    </location>
</feature>
<evidence type="ECO:0008006" key="5">
    <source>
        <dbReference type="Google" id="ProtNLM"/>
    </source>
</evidence>
<feature type="compositionally biased region" description="Basic and acidic residues" evidence="1">
    <location>
        <begin position="42"/>
        <end position="54"/>
    </location>
</feature>
<dbReference type="STRING" id="744872.Spica_2259"/>
<dbReference type="eggNOG" id="COG3078">
    <property type="taxonomic scope" value="Bacteria"/>
</dbReference>
<dbReference type="EMBL" id="CP002868">
    <property type="protein sequence ID" value="AEJ20373.1"/>
    <property type="molecule type" value="Genomic_DNA"/>
</dbReference>
<dbReference type="Proteomes" id="UP000000503">
    <property type="component" value="Chromosome"/>
</dbReference>
<evidence type="ECO:0000313" key="4">
    <source>
        <dbReference type="Proteomes" id="UP000000503"/>
    </source>
</evidence>
<name>F8F347_GRAC1</name>
<dbReference type="RefSeq" id="WP_013969654.1">
    <property type="nucleotide sequence ID" value="NC_015732.1"/>
</dbReference>
<dbReference type="NCBIfam" id="NF047436">
    <property type="entry name" value="LA_2272_repeat"/>
    <property type="match status" value="1"/>
</dbReference>
<evidence type="ECO:0000256" key="2">
    <source>
        <dbReference type="SAM" id="SignalP"/>
    </source>
</evidence>
<dbReference type="HOGENOM" id="CLU_731458_0_0_12"/>
<evidence type="ECO:0000256" key="1">
    <source>
        <dbReference type="SAM" id="MobiDB-lite"/>
    </source>
</evidence>
<feature type="region of interest" description="Disordered" evidence="1">
    <location>
        <begin position="42"/>
        <end position="68"/>
    </location>
</feature>
<dbReference type="KEGG" id="scd:Spica_2259"/>
<organism evidence="3 4">
    <name type="scientific">Gracilinema caldarium (strain ATCC 51460 / DSM 7334 / H1)</name>
    <name type="common">Treponema caldarium</name>
    <dbReference type="NCBI Taxonomy" id="744872"/>
    <lineage>
        <taxon>Bacteria</taxon>
        <taxon>Pseudomonadati</taxon>
        <taxon>Spirochaetota</taxon>
        <taxon>Spirochaetia</taxon>
        <taxon>Spirochaetales</taxon>
        <taxon>Breznakiellaceae</taxon>
        <taxon>Gracilinema</taxon>
    </lineage>
</organism>
<keyword evidence="4" id="KW-1185">Reference proteome</keyword>
<sequence>MKRIVGSLVALLMGFSFFAGPLAAQEDDETVLQKAREQYQEKLNRERDTNRADAEFPSQVREATESYEDSEVPYTPVLLSFAPGVSSPFGYYRTSASFALIGATFEASYGFAGAGVFNIYNQGFGFQGAGVFNIAGGPVRGAQLAGVFNIAEDVTGSVQAAGVFNIAKTVKGIQIAEVFNVAESVDGMQIGLVNITDELRGLQIGLINISRNGVDSLSFVYMPATDTAFAYWQAGSPFIYLVLGAGAPRTDWFVRNDNLMVSAGLGTRVRLGGPYIDIDVSAEQHLGKDIEALYQAGVDCDKDAFISLIKPYPTARLSLGLPLSRSLHLTGGIKTLVQLEEGGTVPEFMKTQDTLSATWFGIPFTAWSQWFVGAKVTL</sequence>
<accession>F8F347</accession>
<reference evidence="4" key="1">
    <citation type="journal article" date="2013" name="Stand. Genomic Sci.">
        <title>Genome sequence of the thermophilic fresh-water bacterium Spirochaeta caldaria type strain (H1(T)), reclassification of Spirochaeta caldaria, Spirochaeta stenostrepta, and Spirochaeta zuelzerae in the genus Treponema as Treponema caldaria comb. nov., Treponema stenostrepta comb. nov., and Treponema zuelzerae comb. nov., and emendation of the genus Treponema.</title>
        <authorList>
            <person name="Abt B."/>
            <person name="Goker M."/>
            <person name="Scheuner C."/>
            <person name="Han C."/>
            <person name="Lu M."/>
            <person name="Misra M."/>
            <person name="Lapidus A."/>
            <person name="Nolan M."/>
            <person name="Lucas S."/>
            <person name="Hammon N."/>
            <person name="Deshpande S."/>
            <person name="Cheng J.F."/>
            <person name="Tapia R."/>
            <person name="Goodwin L.A."/>
            <person name="Pitluck S."/>
            <person name="Liolios K."/>
            <person name="Pagani I."/>
            <person name="Ivanova N."/>
            <person name="Mavromatis K."/>
            <person name="Mikhailova N."/>
            <person name="Huntemann M."/>
            <person name="Pati A."/>
            <person name="Chen A."/>
            <person name="Palaniappan K."/>
            <person name="Land M."/>
            <person name="Hauser L."/>
            <person name="Jeffries C.D."/>
            <person name="Rohde M."/>
            <person name="Spring S."/>
            <person name="Gronow S."/>
            <person name="Detter J.C."/>
            <person name="Bristow J."/>
            <person name="Eisen J.A."/>
            <person name="Markowitz V."/>
            <person name="Hugenholtz P."/>
            <person name="Kyrpides N.C."/>
            <person name="Woyke T."/>
            <person name="Klenk H.P."/>
        </authorList>
    </citation>
    <scope>NUCLEOTIDE SEQUENCE</scope>
    <source>
        <strain evidence="4">ATCC 51460 / DSM 7334 / H1</strain>
    </source>
</reference>
<gene>
    <name evidence="3" type="ordered locus">Spica_2259</name>
</gene>
<protein>
    <recommendedName>
        <fullName evidence="5">DUF5723 domain-containing protein</fullName>
    </recommendedName>
</protein>